<reference evidence="1 2" key="1">
    <citation type="submission" date="2019-02" db="EMBL/GenBank/DDBJ databases">
        <title>Deep-cultivation of Planctomycetes and their phenomic and genomic characterization uncovers novel biology.</title>
        <authorList>
            <person name="Wiegand S."/>
            <person name="Jogler M."/>
            <person name="Boedeker C."/>
            <person name="Pinto D."/>
            <person name="Vollmers J."/>
            <person name="Rivas-Marin E."/>
            <person name="Kohn T."/>
            <person name="Peeters S.H."/>
            <person name="Heuer A."/>
            <person name="Rast P."/>
            <person name="Oberbeckmann S."/>
            <person name="Bunk B."/>
            <person name="Jeske O."/>
            <person name="Meyerdierks A."/>
            <person name="Storesund J.E."/>
            <person name="Kallscheuer N."/>
            <person name="Luecker S."/>
            <person name="Lage O.M."/>
            <person name="Pohl T."/>
            <person name="Merkel B.J."/>
            <person name="Hornburger P."/>
            <person name="Mueller R.-W."/>
            <person name="Bruemmer F."/>
            <person name="Labrenz M."/>
            <person name="Spormann A.M."/>
            <person name="Op den Camp H."/>
            <person name="Overmann J."/>
            <person name="Amann R."/>
            <person name="Jetten M.S.M."/>
            <person name="Mascher T."/>
            <person name="Medema M.H."/>
            <person name="Devos D.P."/>
            <person name="Kaster A.-K."/>
            <person name="Ovreas L."/>
            <person name="Rohde M."/>
            <person name="Galperin M.Y."/>
            <person name="Jogler C."/>
        </authorList>
    </citation>
    <scope>NUCLEOTIDE SEQUENCE [LARGE SCALE GENOMIC DNA]</scope>
    <source>
        <strain evidence="1 2">I41</strain>
    </source>
</reference>
<name>A0A517U1N3_9BACT</name>
<gene>
    <name evidence="1" type="ORF">I41_37460</name>
</gene>
<evidence type="ECO:0000313" key="2">
    <source>
        <dbReference type="Proteomes" id="UP000317909"/>
    </source>
</evidence>
<dbReference type="RefSeq" id="WP_145434281.1">
    <property type="nucleotide sequence ID" value="NZ_CP036339.1"/>
</dbReference>
<keyword evidence="2" id="KW-1185">Reference proteome</keyword>
<evidence type="ECO:0000313" key="1">
    <source>
        <dbReference type="EMBL" id="QDT74549.1"/>
    </source>
</evidence>
<proteinExistence type="predicted"/>
<dbReference type="AlphaFoldDB" id="A0A517U1N3"/>
<sequence length="208" mass="23780">MTAQVPDIVNFRGQQYALAGIDGVGLFKPEDHGLVAQAFSTACWRGFHCEYSVHDEALFLEQLNIGLSEEDSAKGAQVFGRVLESYTYDARKLEKGAWVPVTQLAHDKRVRNLHQPVRFSGGLLLGGEFIREMYVHMGFHPAHKFRIVHELIFEEGRLQKAFYCSTEMANFREAMASRPGQPERRPSKQEIEEWVQRTFSLDYERGDA</sequence>
<dbReference type="OrthoDB" id="3685057at2"/>
<dbReference type="EMBL" id="CP036339">
    <property type="protein sequence ID" value="QDT74549.1"/>
    <property type="molecule type" value="Genomic_DNA"/>
</dbReference>
<protein>
    <submittedName>
        <fullName evidence="1">Uncharacterized protein</fullName>
    </submittedName>
</protein>
<organism evidence="1 2">
    <name type="scientific">Lacipirellula limnantheis</name>
    <dbReference type="NCBI Taxonomy" id="2528024"/>
    <lineage>
        <taxon>Bacteria</taxon>
        <taxon>Pseudomonadati</taxon>
        <taxon>Planctomycetota</taxon>
        <taxon>Planctomycetia</taxon>
        <taxon>Pirellulales</taxon>
        <taxon>Lacipirellulaceae</taxon>
        <taxon>Lacipirellula</taxon>
    </lineage>
</organism>
<dbReference type="KEGG" id="llh:I41_37460"/>
<dbReference type="Proteomes" id="UP000317909">
    <property type="component" value="Chromosome"/>
</dbReference>
<accession>A0A517U1N3</accession>